<name>A0A0G1VZ61_9BACT</name>
<dbReference type="Proteomes" id="UP000034588">
    <property type="component" value="Unassembled WGS sequence"/>
</dbReference>
<proteinExistence type="predicted"/>
<gene>
    <name evidence="1" type="ORF">UY48_C0013G0037</name>
</gene>
<accession>A0A0G1VZ61</accession>
<reference evidence="1 2" key="1">
    <citation type="journal article" date="2015" name="Nature">
        <title>rRNA introns, odd ribosomes, and small enigmatic genomes across a large radiation of phyla.</title>
        <authorList>
            <person name="Brown C.T."/>
            <person name="Hug L.A."/>
            <person name="Thomas B.C."/>
            <person name="Sharon I."/>
            <person name="Castelle C.J."/>
            <person name="Singh A."/>
            <person name="Wilkins M.J."/>
            <person name="Williams K.H."/>
            <person name="Banfield J.F."/>
        </authorList>
    </citation>
    <scope>NUCLEOTIDE SEQUENCE [LARGE SCALE GENOMIC DNA]</scope>
</reference>
<protein>
    <submittedName>
        <fullName evidence="1">Uncharacterized protein</fullName>
    </submittedName>
</protein>
<comment type="caution">
    <text evidence="1">The sequence shown here is derived from an EMBL/GenBank/DDBJ whole genome shotgun (WGS) entry which is preliminary data.</text>
</comment>
<dbReference type="AlphaFoldDB" id="A0A0G1VZ61"/>
<evidence type="ECO:0000313" key="1">
    <source>
        <dbReference type="EMBL" id="KKW11756.1"/>
    </source>
</evidence>
<evidence type="ECO:0000313" key="2">
    <source>
        <dbReference type="Proteomes" id="UP000034588"/>
    </source>
</evidence>
<sequence>MAKLRYNIHHRPSGGSIHIEGESTKELHEIEQSECSKRNWKDYDCWREVIP</sequence>
<dbReference type="EMBL" id="LCQD01000013">
    <property type="protein sequence ID" value="KKW11756.1"/>
    <property type="molecule type" value="Genomic_DNA"/>
</dbReference>
<organism evidence="1 2">
    <name type="scientific">Candidatus Gottesmanbacteria bacterium GW2011_GWB1_49_7</name>
    <dbReference type="NCBI Taxonomy" id="1618448"/>
    <lineage>
        <taxon>Bacteria</taxon>
        <taxon>Candidatus Gottesmaniibacteriota</taxon>
    </lineage>
</organism>